<dbReference type="AlphaFoldDB" id="A0AA86SZG9"/>
<name>A0AA86SZG9_9FABA</name>
<organism evidence="1 2">
    <name type="scientific">Sphenostylis stenocarpa</name>
    <dbReference type="NCBI Taxonomy" id="92480"/>
    <lineage>
        <taxon>Eukaryota</taxon>
        <taxon>Viridiplantae</taxon>
        <taxon>Streptophyta</taxon>
        <taxon>Embryophyta</taxon>
        <taxon>Tracheophyta</taxon>
        <taxon>Spermatophyta</taxon>
        <taxon>Magnoliopsida</taxon>
        <taxon>eudicotyledons</taxon>
        <taxon>Gunneridae</taxon>
        <taxon>Pentapetalae</taxon>
        <taxon>rosids</taxon>
        <taxon>fabids</taxon>
        <taxon>Fabales</taxon>
        <taxon>Fabaceae</taxon>
        <taxon>Papilionoideae</taxon>
        <taxon>50 kb inversion clade</taxon>
        <taxon>NPAAA clade</taxon>
        <taxon>indigoferoid/millettioid clade</taxon>
        <taxon>Phaseoleae</taxon>
        <taxon>Sphenostylis</taxon>
    </lineage>
</organism>
<evidence type="ECO:0000313" key="1">
    <source>
        <dbReference type="EMBL" id="CAJ1975747.1"/>
    </source>
</evidence>
<accession>A0AA86SZG9</accession>
<dbReference type="EMBL" id="OY731406">
    <property type="protein sequence ID" value="CAJ1975747.1"/>
    <property type="molecule type" value="Genomic_DNA"/>
</dbReference>
<sequence>MNRDKSIDKAIKFRTGNRRRRRRNNDGGDMIRSHYSQVIVDDESRDMVFIYVDMHYSAKAGPVNDVKDKEHLGFSGAATV</sequence>
<evidence type="ECO:0000313" key="2">
    <source>
        <dbReference type="Proteomes" id="UP001189624"/>
    </source>
</evidence>
<gene>
    <name evidence="1" type="ORF">AYBTSS11_LOCUS27873</name>
</gene>
<dbReference type="Gramene" id="rna-AYBTSS11_LOCUS27873">
    <property type="protein sequence ID" value="CAJ1975747.1"/>
    <property type="gene ID" value="gene-AYBTSS11_LOCUS27873"/>
</dbReference>
<dbReference type="Proteomes" id="UP001189624">
    <property type="component" value="Chromosome 9"/>
</dbReference>
<reference evidence="1" key="1">
    <citation type="submission" date="2023-10" db="EMBL/GenBank/DDBJ databases">
        <authorList>
            <person name="Domelevo Entfellner J.-B."/>
        </authorList>
    </citation>
    <scope>NUCLEOTIDE SEQUENCE</scope>
</reference>
<proteinExistence type="predicted"/>
<protein>
    <submittedName>
        <fullName evidence="1">Uncharacterized protein</fullName>
    </submittedName>
</protein>
<keyword evidence="2" id="KW-1185">Reference proteome</keyword>